<reference evidence="1" key="1">
    <citation type="submission" date="2021-05" db="EMBL/GenBank/DDBJ databases">
        <authorList>
            <person name="Pan Q."/>
            <person name="Jouanno E."/>
            <person name="Zahm M."/>
            <person name="Klopp C."/>
            <person name="Cabau C."/>
            <person name="Louis A."/>
            <person name="Berthelot C."/>
            <person name="Parey E."/>
            <person name="Roest Crollius H."/>
            <person name="Montfort J."/>
            <person name="Robinson-Rechavi M."/>
            <person name="Bouchez O."/>
            <person name="Lampietro C."/>
            <person name="Lopez Roques C."/>
            <person name="Donnadieu C."/>
            <person name="Postlethwait J."/>
            <person name="Bobe J."/>
            <person name="Dillon D."/>
            <person name="Chandos A."/>
            <person name="von Hippel F."/>
            <person name="Guiguen Y."/>
        </authorList>
    </citation>
    <scope>NUCLEOTIDE SEQUENCE</scope>
    <source>
        <strain evidence="1">YG-Jan2019</strain>
    </source>
</reference>
<evidence type="ECO:0000313" key="2">
    <source>
        <dbReference type="Proteomes" id="UP001157502"/>
    </source>
</evidence>
<proteinExistence type="predicted"/>
<comment type="caution">
    <text evidence="1">The sequence shown here is derived from an EMBL/GenBank/DDBJ whole genome shotgun (WGS) entry which is preliminary data.</text>
</comment>
<dbReference type="EMBL" id="CM055744">
    <property type="protein sequence ID" value="KAJ7998871.1"/>
    <property type="molecule type" value="Genomic_DNA"/>
</dbReference>
<accession>A0ACC2G5M0</accession>
<name>A0ACC2G5M0_DALPE</name>
<organism evidence="1 2">
    <name type="scientific">Dallia pectoralis</name>
    <name type="common">Alaska blackfish</name>
    <dbReference type="NCBI Taxonomy" id="75939"/>
    <lineage>
        <taxon>Eukaryota</taxon>
        <taxon>Metazoa</taxon>
        <taxon>Chordata</taxon>
        <taxon>Craniata</taxon>
        <taxon>Vertebrata</taxon>
        <taxon>Euteleostomi</taxon>
        <taxon>Actinopterygii</taxon>
        <taxon>Neopterygii</taxon>
        <taxon>Teleostei</taxon>
        <taxon>Protacanthopterygii</taxon>
        <taxon>Esociformes</taxon>
        <taxon>Umbridae</taxon>
        <taxon>Dallia</taxon>
    </lineage>
</organism>
<dbReference type="Proteomes" id="UP001157502">
    <property type="component" value="Chromosome 17"/>
</dbReference>
<keyword evidence="2" id="KW-1185">Reference proteome</keyword>
<sequence>MLLLCRAKLPCVAALEHGLNSALQAGTQLQTNNRLAGSTWWQLRNSSSYTVGCSPALSGSRGGCWGPSVLSSETRRGTMFPANALSSVRYVIAHRQRLNLYNNSDHIRVFWRNLTYRDVGLTRNRTHGDALKMLLFTSGAEVCNHHVFRASSLQTRTLSSVADAPKRVEDSAGDQIRKGVSTKGPVEPKLPESEENKPSKTQQLKKVFKEYGAVGVSFHICISLMSLGMFYLAVSSGIDMAAILYKIGFSQNLVESKLAAGTSTFVLAYAVHKLFAPVRMSITLVSVPLLVRYLRKTGLFKPPTSPSP</sequence>
<evidence type="ECO:0000313" key="1">
    <source>
        <dbReference type="EMBL" id="KAJ7998871.1"/>
    </source>
</evidence>
<gene>
    <name evidence="1" type="ORF">DPEC_G00209460</name>
</gene>
<protein>
    <submittedName>
        <fullName evidence="1">Uncharacterized protein</fullName>
    </submittedName>
</protein>